<accession>A0A829MKW7</accession>
<protein>
    <submittedName>
        <fullName evidence="2">Uncharacterized protein</fullName>
    </submittedName>
</protein>
<gene>
    <name evidence="2" type="ORF">L833_1897</name>
</gene>
<dbReference type="AlphaFoldDB" id="A0A829MKW7"/>
<reference evidence="2 3" key="1">
    <citation type="journal article" date="2014" name="Emerg. Infect. Dis.">
        <title>High-level Relatedness among Mycobacterium abscessus subsp. massiliense Strains from Widely Separated Outbreaks.</title>
        <authorList>
            <person name="Tettelin H."/>
            <person name="Davidson R.M."/>
            <person name="Agrawal S."/>
            <person name="Aitken M.L."/>
            <person name="Shallom S."/>
            <person name="Hasan N.A."/>
            <person name="Strong M."/>
            <person name="Nogueira de Moura V.C."/>
            <person name="De Groote M.A."/>
            <person name="Duarte R.S."/>
            <person name="Hine E."/>
            <person name="Parankush S."/>
            <person name="Su Q."/>
            <person name="Daugherty S.C."/>
            <person name="Fraser C.M."/>
            <person name="Brown-Elliott B.A."/>
            <person name="Wallace R.J.Jr."/>
            <person name="Holland S.M."/>
            <person name="Sampaio E.P."/>
            <person name="Olivier K.N."/>
            <person name="Jackson M."/>
            <person name="Zelazny A.M."/>
        </authorList>
    </citation>
    <scope>NUCLEOTIDE SEQUENCE [LARGE SCALE GENOMIC DNA]</scope>
    <source>
        <strain evidence="2 3">MAB_091912_2446</strain>
    </source>
</reference>
<dbReference type="Proteomes" id="UP000018502">
    <property type="component" value="Unassembled WGS sequence"/>
</dbReference>
<feature type="region of interest" description="Disordered" evidence="1">
    <location>
        <begin position="29"/>
        <end position="50"/>
    </location>
</feature>
<name>A0A829MKW7_9MYCO</name>
<evidence type="ECO:0000256" key="1">
    <source>
        <dbReference type="SAM" id="MobiDB-lite"/>
    </source>
</evidence>
<proteinExistence type="predicted"/>
<organism evidence="2 3">
    <name type="scientific">Mycobacteroides abscessus MAB_091912_2446</name>
    <dbReference type="NCBI Taxonomy" id="1335414"/>
    <lineage>
        <taxon>Bacteria</taxon>
        <taxon>Bacillati</taxon>
        <taxon>Actinomycetota</taxon>
        <taxon>Actinomycetes</taxon>
        <taxon>Mycobacteriales</taxon>
        <taxon>Mycobacteriaceae</taxon>
        <taxon>Mycobacteroides</taxon>
        <taxon>Mycobacteroides abscessus</taxon>
    </lineage>
</organism>
<sequence length="50" mass="5432">MLATGASVGIAVRNEWIGVSPYRRSEYDGRGGDRCDGWNEQAHLSLPPAD</sequence>
<evidence type="ECO:0000313" key="2">
    <source>
        <dbReference type="EMBL" id="ESV64513.1"/>
    </source>
</evidence>
<dbReference type="EMBL" id="AYTF01000001">
    <property type="protein sequence ID" value="ESV64513.1"/>
    <property type="molecule type" value="Genomic_DNA"/>
</dbReference>
<evidence type="ECO:0000313" key="3">
    <source>
        <dbReference type="Proteomes" id="UP000018502"/>
    </source>
</evidence>
<comment type="caution">
    <text evidence="2">The sequence shown here is derived from an EMBL/GenBank/DDBJ whole genome shotgun (WGS) entry which is preliminary data.</text>
</comment>